<name>A0A6C0IDK5_9ZZZZ</name>
<dbReference type="InterPro" id="IPR002711">
    <property type="entry name" value="HNH"/>
</dbReference>
<keyword evidence="1" id="KW-0472">Membrane</keyword>
<dbReference type="EMBL" id="MN740161">
    <property type="protein sequence ID" value="QHT90859.1"/>
    <property type="molecule type" value="Genomic_DNA"/>
</dbReference>
<evidence type="ECO:0000259" key="2">
    <source>
        <dbReference type="SMART" id="SM00507"/>
    </source>
</evidence>
<dbReference type="AlphaFoldDB" id="A0A6C0IDK5"/>
<dbReference type="SMART" id="SM00507">
    <property type="entry name" value="HNHc"/>
    <property type="match status" value="1"/>
</dbReference>
<evidence type="ECO:0000313" key="3">
    <source>
        <dbReference type="EMBL" id="QHT90859.1"/>
    </source>
</evidence>
<dbReference type="InterPro" id="IPR003615">
    <property type="entry name" value="HNH_nuc"/>
</dbReference>
<dbReference type="GO" id="GO:0004519">
    <property type="term" value="F:endonuclease activity"/>
    <property type="evidence" value="ECO:0007669"/>
    <property type="project" value="InterPro"/>
</dbReference>
<proteinExistence type="predicted"/>
<dbReference type="Pfam" id="PF01844">
    <property type="entry name" value="HNH"/>
    <property type="match status" value="1"/>
</dbReference>
<accession>A0A6C0IDK5</accession>
<feature type="domain" description="HNH nuclease" evidence="2">
    <location>
        <begin position="135"/>
        <end position="187"/>
    </location>
</feature>
<reference evidence="3" key="1">
    <citation type="journal article" date="2020" name="Nature">
        <title>Giant virus diversity and host interactions through global metagenomics.</title>
        <authorList>
            <person name="Schulz F."/>
            <person name="Roux S."/>
            <person name="Paez-Espino D."/>
            <person name="Jungbluth S."/>
            <person name="Walsh D.A."/>
            <person name="Denef V.J."/>
            <person name="McMahon K.D."/>
            <person name="Konstantinidis K.T."/>
            <person name="Eloe-Fadrosh E.A."/>
            <person name="Kyrpides N.C."/>
            <person name="Woyke T."/>
        </authorList>
    </citation>
    <scope>NUCLEOTIDE SEQUENCE</scope>
    <source>
        <strain evidence="3">GVMAG-M-3300023184-72</strain>
    </source>
</reference>
<dbReference type="GO" id="GO:0003676">
    <property type="term" value="F:nucleic acid binding"/>
    <property type="evidence" value="ECO:0007669"/>
    <property type="project" value="InterPro"/>
</dbReference>
<feature type="transmembrane region" description="Helical" evidence="1">
    <location>
        <begin position="36"/>
        <end position="51"/>
    </location>
</feature>
<dbReference type="CDD" id="cd00085">
    <property type="entry name" value="HNHc"/>
    <property type="match status" value="1"/>
</dbReference>
<keyword evidence="1" id="KW-1133">Transmembrane helix</keyword>
<protein>
    <recommendedName>
        <fullName evidence="2">HNH nuclease domain-containing protein</fullName>
    </recommendedName>
</protein>
<organism evidence="3">
    <name type="scientific">viral metagenome</name>
    <dbReference type="NCBI Taxonomy" id="1070528"/>
    <lineage>
        <taxon>unclassified sequences</taxon>
        <taxon>metagenomes</taxon>
        <taxon>organismal metagenomes</taxon>
    </lineage>
</organism>
<keyword evidence="1" id="KW-0812">Transmembrane</keyword>
<dbReference type="GO" id="GO:0008270">
    <property type="term" value="F:zinc ion binding"/>
    <property type="evidence" value="ECO:0007669"/>
    <property type="project" value="InterPro"/>
</dbReference>
<dbReference type="Gene3D" id="1.10.30.50">
    <property type="match status" value="1"/>
</dbReference>
<sequence>MRLEIFVLGLTAFFVYNAYSDGKYTKMLMSFKKYYKMIFYVLLGIGIYLLLKRNPTQGRNMLLYANNVVKFMPIDKSSMDMLSPIIDFTSKNDNQSFMESLNDINTNKFPSGFLNEDKRILNSGKNGTKRSVSETKKKYVASNQEWKCGHCKSQLDHTFEIDHRIRLEYGGGNDVQNLIALCRNCHGKKTASENM</sequence>
<evidence type="ECO:0000256" key="1">
    <source>
        <dbReference type="SAM" id="Phobius"/>
    </source>
</evidence>